<dbReference type="EMBL" id="CP001298">
    <property type="protein sequence ID" value="ACK84668.1"/>
    <property type="molecule type" value="Genomic_DNA"/>
</dbReference>
<proteinExistence type="predicted"/>
<protein>
    <submittedName>
        <fullName evidence="2">Capsular polysaccharide biosynthesis protein-like protein</fullName>
    </submittedName>
</protein>
<reference evidence="2 3" key="2">
    <citation type="journal article" date="2012" name="J. Bacteriol.">
        <title>Complete genome sequences of six strains of the genus Methylobacterium.</title>
        <authorList>
            <person name="Marx C.J."/>
            <person name="Bringel F."/>
            <person name="Chistoserdova L."/>
            <person name="Moulin L."/>
            <person name="Farhan Ul Haque M."/>
            <person name="Fleischman D.E."/>
            <person name="Gruffaz C."/>
            <person name="Jourand P."/>
            <person name="Knief C."/>
            <person name="Lee M.C."/>
            <person name="Muller E.E."/>
            <person name="Nadalig T."/>
            <person name="Peyraud R."/>
            <person name="Roselli S."/>
            <person name="Russ L."/>
            <person name="Goodwin L.A."/>
            <person name="Ivanova N."/>
            <person name="Kyrpides N."/>
            <person name="Lajus A."/>
            <person name="Land M.L."/>
            <person name="Medigue C."/>
            <person name="Mikhailova N."/>
            <person name="Nolan M."/>
            <person name="Woyke T."/>
            <person name="Stolyar S."/>
            <person name="Vorholt J.A."/>
            <person name="Vuilleumier S."/>
        </authorList>
    </citation>
    <scope>NUCLEOTIDE SEQUENCE [LARGE SCALE GENOMIC DNA]</scope>
    <source>
        <strain evidence="3">CM4 / NCIMB 13688</strain>
    </source>
</reference>
<dbReference type="AlphaFoldDB" id="B7KXR6"/>
<gene>
    <name evidence="2" type="ordered locus">Mchl_3856</name>
</gene>
<dbReference type="Proteomes" id="UP000002385">
    <property type="component" value="Chromosome"/>
</dbReference>
<accession>B7KXR6</accession>
<evidence type="ECO:0000313" key="2">
    <source>
        <dbReference type="EMBL" id="ACK84668.1"/>
    </source>
</evidence>
<evidence type="ECO:0000313" key="3">
    <source>
        <dbReference type="Proteomes" id="UP000002385"/>
    </source>
</evidence>
<dbReference type="HOGENOM" id="CLU_048258_0_0_5"/>
<dbReference type="Pfam" id="PF04577">
    <property type="entry name" value="Glyco_transf_61"/>
    <property type="match status" value="1"/>
</dbReference>
<evidence type="ECO:0000259" key="1">
    <source>
        <dbReference type="Pfam" id="PF04577"/>
    </source>
</evidence>
<dbReference type="KEGG" id="mch:Mchl_3856"/>
<reference evidence="3" key="1">
    <citation type="submission" date="2008-12" db="EMBL/GenBank/DDBJ databases">
        <title>Complete sequence of chromosome of Methylobacterium chloromethanicum CM4.</title>
        <authorList>
            <consortium name="US DOE Joint Genome Institute"/>
            <person name="Lucas S."/>
            <person name="Copeland A."/>
            <person name="Lapidus A."/>
            <person name="Glavina del Rio T."/>
            <person name="Dalin E."/>
            <person name="Tice H."/>
            <person name="Bruce D."/>
            <person name="Goodwin L."/>
            <person name="Pitluck S."/>
            <person name="Chertkov O."/>
            <person name="Brettin T."/>
            <person name="Detter J.C."/>
            <person name="Han C."/>
            <person name="Larimer F."/>
            <person name="Land M."/>
            <person name="Hauser L."/>
            <person name="Kyrpides N."/>
            <person name="Mikhailova N."/>
            <person name="Marx C."/>
            <person name="Richardson P."/>
        </authorList>
    </citation>
    <scope>NUCLEOTIDE SEQUENCE [LARGE SCALE GENOMIC DNA]</scope>
    <source>
        <strain evidence="3">CM4 / NCIMB 13688</strain>
    </source>
</reference>
<dbReference type="GO" id="GO:0016757">
    <property type="term" value="F:glycosyltransferase activity"/>
    <property type="evidence" value="ECO:0007669"/>
    <property type="project" value="InterPro"/>
</dbReference>
<name>B7KXR6_METC4</name>
<dbReference type="InterPro" id="IPR049625">
    <property type="entry name" value="Glyco_transf_61_cat"/>
</dbReference>
<feature type="domain" description="Glycosyltransferase 61 catalytic" evidence="1">
    <location>
        <begin position="106"/>
        <end position="279"/>
    </location>
</feature>
<organism evidence="2 3">
    <name type="scientific">Methylorubrum extorquens (strain CM4 / NCIMB 13688)</name>
    <name type="common">Methylobacterium extorquens</name>
    <dbReference type="NCBI Taxonomy" id="440085"/>
    <lineage>
        <taxon>Bacteria</taxon>
        <taxon>Pseudomonadati</taxon>
        <taxon>Pseudomonadota</taxon>
        <taxon>Alphaproteobacteria</taxon>
        <taxon>Hyphomicrobiales</taxon>
        <taxon>Methylobacteriaceae</taxon>
        <taxon>Methylorubrum</taxon>
    </lineage>
</organism>
<sequence>MFKIRSSLDECVSMHGSCEIRNVEPAISYHKNAIYRPVDNYGSGYDPYEYWGLYDKHGILISEAAYRRSGDNSLVGQCETLPDEHMTTHDTITQECVYLGPLYHHYGHYLVTSLARCWYLLKNTKHKVVFHTYVDIEQLYEKPFIRQTFEALGIQISDVVIPQRPTLFRKIIVPAPSFQELSFAHDIHATLCRKIGSQLSKEARFKSNEPVFLSKEKLESGVWRFTNENILCSDLHKRGVRIIHPEHLSFVEQIDLFNRHQNIIGIAGSGLHTSLFAANPNNLLGLNFESHIPSNFKLIDGICHNHSKYVYPKISSRVTDNLPFQRSHSFDDVNGVAESLNLEIRQLEYLPTPSKNPRVKRAGYWARLRSRLMARR</sequence>